<keyword evidence="5" id="KW-1185">Reference proteome</keyword>
<protein>
    <submittedName>
        <fullName evidence="6">GB1/RHD3-type G domain-containing protein</fullName>
    </submittedName>
</protein>
<evidence type="ECO:0000256" key="1">
    <source>
        <dbReference type="ARBA" id="ARBA00022741"/>
    </source>
</evidence>
<evidence type="ECO:0000313" key="5">
    <source>
        <dbReference type="Proteomes" id="UP000887578"/>
    </source>
</evidence>
<dbReference type="Proteomes" id="UP000887578">
    <property type="component" value="Unplaced"/>
</dbReference>
<dbReference type="PANTHER" id="PTHR10751">
    <property type="entry name" value="GUANYLATE BINDING PROTEIN"/>
    <property type="match status" value="1"/>
</dbReference>
<dbReference type="PROSITE" id="PS51715">
    <property type="entry name" value="G_GB1_RHD3"/>
    <property type="match status" value="1"/>
</dbReference>
<proteinExistence type="inferred from homology"/>
<feature type="domain" description="GB1/RHD3-type G" evidence="4">
    <location>
        <begin position="49"/>
        <end position="290"/>
    </location>
</feature>
<dbReference type="GO" id="GO:0003924">
    <property type="term" value="F:GTPase activity"/>
    <property type="evidence" value="ECO:0007669"/>
    <property type="project" value="InterPro"/>
</dbReference>
<evidence type="ECO:0000256" key="3">
    <source>
        <dbReference type="PROSITE-ProRule" id="PRU01052"/>
    </source>
</evidence>
<accession>A0A914QV25</accession>
<dbReference type="WBParaSite" id="PDA_v2.g7838.t1">
    <property type="protein sequence ID" value="PDA_v2.g7838.t1"/>
    <property type="gene ID" value="PDA_v2.g7838"/>
</dbReference>
<keyword evidence="2" id="KW-0342">GTP-binding</keyword>
<evidence type="ECO:0000259" key="4">
    <source>
        <dbReference type="PROSITE" id="PS51715"/>
    </source>
</evidence>
<dbReference type="InterPro" id="IPR027417">
    <property type="entry name" value="P-loop_NTPase"/>
</dbReference>
<comment type="similarity">
    <text evidence="3">Belongs to the TRAFAC class dynamin-like GTPase superfamily. GB1/RHD3 GTPase family.</text>
</comment>
<dbReference type="CDD" id="cd01851">
    <property type="entry name" value="GBP"/>
    <property type="match status" value="1"/>
</dbReference>
<keyword evidence="1" id="KW-0547">Nucleotide-binding</keyword>
<name>A0A914QV25_9BILA</name>
<dbReference type="GO" id="GO:0005525">
    <property type="term" value="F:GTP binding"/>
    <property type="evidence" value="ECO:0007669"/>
    <property type="project" value="UniProtKB-KW"/>
</dbReference>
<dbReference type="Gene3D" id="3.40.50.300">
    <property type="entry name" value="P-loop containing nucleotide triphosphate hydrolases"/>
    <property type="match status" value="1"/>
</dbReference>
<reference evidence="6" key="1">
    <citation type="submission" date="2022-11" db="UniProtKB">
        <authorList>
            <consortium name="WormBaseParasite"/>
        </authorList>
    </citation>
    <scope>IDENTIFICATION</scope>
</reference>
<evidence type="ECO:0000313" key="6">
    <source>
        <dbReference type="WBParaSite" id="PDA_v2.g7838.t1"/>
    </source>
</evidence>
<dbReference type="Pfam" id="PF02263">
    <property type="entry name" value="GBP"/>
    <property type="match status" value="1"/>
</dbReference>
<evidence type="ECO:0000256" key="2">
    <source>
        <dbReference type="ARBA" id="ARBA00023134"/>
    </source>
</evidence>
<organism evidence="5 6">
    <name type="scientific">Panagrolaimus davidi</name>
    <dbReference type="NCBI Taxonomy" id="227884"/>
    <lineage>
        <taxon>Eukaryota</taxon>
        <taxon>Metazoa</taxon>
        <taxon>Ecdysozoa</taxon>
        <taxon>Nematoda</taxon>
        <taxon>Chromadorea</taxon>
        <taxon>Rhabditida</taxon>
        <taxon>Tylenchina</taxon>
        <taxon>Panagrolaimomorpha</taxon>
        <taxon>Panagrolaimoidea</taxon>
        <taxon>Panagrolaimidae</taxon>
        <taxon>Panagrolaimus</taxon>
    </lineage>
</organism>
<dbReference type="SUPFAM" id="SSF52540">
    <property type="entry name" value="P-loop containing nucleoside triphosphate hydrolases"/>
    <property type="match status" value="1"/>
</dbReference>
<sequence length="290" mass="33364">MSETNLSTTTTTTKYPCPLRILSFNEEDHTHELDENALAELLLDPRYADKKVALVSVAGAFRKGKSFILNFFLRYLTWREEGDESTDWLTSADKLEGFSWRGGADRDTNGMLIWSRPFLIKDRNNEDVVVLLMDTQGAFDTLSTVKDCATIFALSTMLSSVQIYNISQNIQEDDLQHLQLFTEYGKLALEESSGKPFQQLLFLVRDWSYPYDADYGFLGGEQILSKRIEVHEKMHPELRQLREQIRTSFDEISCFLMPHPGLKVAQNPVFRGELEGCFFFFLNITFTCDI</sequence>
<dbReference type="InterPro" id="IPR015894">
    <property type="entry name" value="Guanylate-bd_N"/>
</dbReference>
<dbReference type="AlphaFoldDB" id="A0A914QV25"/>
<dbReference type="InterPro" id="IPR030386">
    <property type="entry name" value="G_GB1_RHD3_dom"/>
</dbReference>